<dbReference type="InterPro" id="IPR003591">
    <property type="entry name" value="Leu-rich_rpt_typical-subtyp"/>
</dbReference>
<dbReference type="AlphaFoldDB" id="A0A9Y1BRN1"/>
<protein>
    <submittedName>
        <fullName evidence="3">Leucine-rich repeat domain-containing protein</fullName>
    </submittedName>
</protein>
<dbReference type="SUPFAM" id="SSF52058">
    <property type="entry name" value="L domain-like"/>
    <property type="match status" value="1"/>
</dbReference>
<dbReference type="SMART" id="SM00365">
    <property type="entry name" value="LRR_SD22"/>
    <property type="match status" value="4"/>
</dbReference>
<reference evidence="3" key="1">
    <citation type="journal article" date="2022" name="Nat. Microbiol.">
        <title>Unique mobile elements and scalable gene flow at the prokaryote-eukaryote boundary revealed by circularized Asgard archaea genomes.</title>
        <authorList>
            <person name="Wu F."/>
            <person name="Speth D.R."/>
            <person name="Philosof A."/>
            <person name="Cremiere A."/>
            <person name="Narayanan A."/>
            <person name="Barco R.A."/>
            <person name="Connon S.A."/>
            <person name="Amend J.P."/>
            <person name="Antoshechkin I.A."/>
            <person name="Orphan V.J."/>
        </authorList>
    </citation>
    <scope>NUCLEOTIDE SEQUENCE</scope>
    <source>
        <strain evidence="3">PR6</strain>
    </source>
</reference>
<keyword evidence="2" id="KW-0677">Repeat</keyword>
<dbReference type="Pfam" id="PF00560">
    <property type="entry name" value="LRR_1"/>
    <property type="match status" value="1"/>
</dbReference>
<keyword evidence="1" id="KW-0433">Leucine-rich repeat</keyword>
<sequence>MVTLKWKNSNEETKTAEYNRQQKIINLSNKDITSIKFTQMAEFTELEQIDLSHNNLSQIKFRELSGCTNLKVLDLSYNKMSEVNFVGIQYLKNLEEIDLSYNKIKKIDLSLLTELKNLSKINIESNKIVELKIDDVFQNLSSFNISDNLLKEINLKPLATLTLKNLILSRNKFLSIDLSDLRKCKKLEDLKLDDFKGKILWKCNYLKLEELPIPLKDYSEEISRSYEYFKKYQEKVMEKERIEKILQIGDIETKYSKKEGISATISLKNLSDDTLPIIINIKTDIGIQRDENTIYSIPPNGQIFKKEFKLGHPNSDKHYMILELKTADGLFIGDKELSIKVNSKGKKIKKISVIVIRTTLNLAKFIPLI</sequence>
<evidence type="ECO:0000313" key="3">
    <source>
        <dbReference type="EMBL" id="UJG43712.1"/>
    </source>
</evidence>
<gene>
    <name evidence="3" type="ORF">K9W46_00675</name>
</gene>
<proteinExistence type="predicted"/>
<dbReference type="Gene3D" id="3.80.10.10">
    <property type="entry name" value="Ribonuclease Inhibitor"/>
    <property type="match status" value="1"/>
</dbReference>
<dbReference type="PANTHER" id="PTHR45712:SF22">
    <property type="entry name" value="INSULIN-LIKE GROWTH FACTOR-BINDING PROTEIN COMPLEX ACID LABILE SUBUNIT"/>
    <property type="match status" value="1"/>
</dbReference>
<dbReference type="PRINTS" id="PR00019">
    <property type="entry name" value="LEURICHRPT"/>
</dbReference>
<organism evidence="3">
    <name type="scientific">Candidatus Heimdallarchaeum endolithica</name>
    <dbReference type="NCBI Taxonomy" id="2876572"/>
    <lineage>
        <taxon>Archaea</taxon>
        <taxon>Promethearchaeati</taxon>
        <taxon>Candidatus Heimdallarchaeota</taxon>
        <taxon>Candidatus Heimdallarchaeia (ex Rinke et al. 2021) (nom. nud.)</taxon>
        <taxon>Candidatus Heimdallarchaeales</taxon>
        <taxon>Candidatus Heimdallarchaeaceae</taxon>
        <taxon>Candidatus Heimdallarchaeum</taxon>
    </lineage>
</organism>
<evidence type="ECO:0000256" key="2">
    <source>
        <dbReference type="ARBA" id="ARBA00022737"/>
    </source>
</evidence>
<dbReference type="SMART" id="SM00369">
    <property type="entry name" value="LRR_TYP"/>
    <property type="match status" value="3"/>
</dbReference>
<dbReference type="Proteomes" id="UP001200513">
    <property type="component" value="Chromosome"/>
</dbReference>
<evidence type="ECO:0000256" key="1">
    <source>
        <dbReference type="ARBA" id="ARBA00022614"/>
    </source>
</evidence>
<dbReference type="EMBL" id="CP084167">
    <property type="protein sequence ID" value="UJG43712.1"/>
    <property type="molecule type" value="Genomic_DNA"/>
</dbReference>
<name>A0A9Y1BRN1_9ARCH</name>
<dbReference type="Pfam" id="PF13855">
    <property type="entry name" value="LRR_8"/>
    <property type="match status" value="1"/>
</dbReference>
<dbReference type="InterPro" id="IPR050333">
    <property type="entry name" value="SLRP"/>
</dbReference>
<dbReference type="PANTHER" id="PTHR45712">
    <property type="entry name" value="AGAP008170-PA"/>
    <property type="match status" value="1"/>
</dbReference>
<accession>A0A9Y1BRN1</accession>
<dbReference type="InterPro" id="IPR032675">
    <property type="entry name" value="LRR_dom_sf"/>
</dbReference>
<dbReference type="InterPro" id="IPR001611">
    <property type="entry name" value="Leu-rich_rpt"/>
</dbReference>
<dbReference type="PROSITE" id="PS51450">
    <property type="entry name" value="LRR"/>
    <property type="match status" value="1"/>
</dbReference>